<dbReference type="Proteomes" id="UP000887565">
    <property type="component" value="Unplaced"/>
</dbReference>
<sequence>MDRQAELKKKKSSTMPTQPAILSKFQMKPALIIATTSPIQARTTGIRTSLGAAQQALTPRALTTIQVLQMPMPGIAKSSKTPLKVLLKG</sequence>
<dbReference type="WBParaSite" id="nRc.2.0.1.t47043-RA">
    <property type="protein sequence ID" value="nRc.2.0.1.t47043-RA"/>
    <property type="gene ID" value="nRc.2.0.1.g47043"/>
</dbReference>
<name>A0A915L9E3_ROMCU</name>
<evidence type="ECO:0000313" key="2">
    <source>
        <dbReference type="WBParaSite" id="nRc.2.0.1.t47043-RA"/>
    </source>
</evidence>
<keyword evidence="1" id="KW-1185">Reference proteome</keyword>
<organism evidence="1 2">
    <name type="scientific">Romanomermis culicivorax</name>
    <name type="common">Nematode worm</name>
    <dbReference type="NCBI Taxonomy" id="13658"/>
    <lineage>
        <taxon>Eukaryota</taxon>
        <taxon>Metazoa</taxon>
        <taxon>Ecdysozoa</taxon>
        <taxon>Nematoda</taxon>
        <taxon>Enoplea</taxon>
        <taxon>Dorylaimia</taxon>
        <taxon>Mermithida</taxon>
        <taxon>Mermithoidea</taxon>
        <taxon>Mermithidae</taxon>
        <taxon>Romanomermis</taxon>
    </lineage>
</organism>
<accession>A0A915L9E3</accession>
<proteinExistence type="predicted"/>
<protein>
    <submittedName>
        <fullName evidence="2">Uncharacterized protein</fullName>
    </submittedName>
</protein>
<dbReference type="AlphaFoldDB" id="A0A915L9E3"/>
<evidence type="ECO:0000313" key="1">
    <source>
        <dbReference type="Proteomes" id="UP000887565"/>
    </source>
</evidence>
<reference evidence="2" key="1">
    <citation type="submission" date="2022-11" db="UniProtKB">
        <authorList>
            <consortium name="WormBaseParasite"/>
        </authorList>
    </citation>
    <scope>IDENTIFICATION</scope>
</reference>